<dbReference type="STRING" id="83767.SAMN05660652_02217"/>
<dbReference type="CDD" id="cd00077">
    <property type="entry name" value="HDc"/>
    <property type="match status" value="1"/>
</dbReference>
<keyword evidence="3" id="KW-1185">Reference proteome</keyword>
<feature type="domain" description="HD-GYP" evidence="1">
    <location>
        <begin position="21"/>
        <end position="216"/>
    </location>
</feature>
<dbReference type="SUPFAM" id="SSF109604">
    <property type="entry name" value="HD-domain/PDEase-like"/>
    <property type="match status" value="1"/>
</dbReference>
<dbReference type="SMART" id="SM00471">
    <property type="entry name" value="HDc"/>
    <property type="match status" value="1"/>
</dbReference>
<accession>A0A1G8EWW1</accession>
<dbReference type="RefSeq" id="WP_218122711.1">
    <property type="nucleotide sequence ID" value="NZ_FNCY01000008.1"/>
</dbReference>
<dbReference type="InterPro" id="IPR052020">
    <property type="entry name" value="Cyclic_di-GMP/3'3'-cGAMP_PDE"/>
</dbReference>
<name>A0A1G8EWW1_9RHOO</name>
<reference evidence="2 3" key="1">
    <citation type="submission" date="2016-10" db="EMBL/GenBank/DDBJ databases">
        <authorList>
            <person name="de Groot N.N."/>
        </authorList>
    </citation>
    <scope>NUCLEOTIDE SEQUENCE [LARGE SCALE GENOMIC DNA]</scope>
    <source>
        <strain evidence="2 3">DSM 5885</strain>
    </source>
</reference>
<evidence type="ECO:0000313" key="3">
    <source>
        <dbReference type="Proteomes" id="UP000198607"/>
    </source>
</evidence>
<dbReference type="Pfam" id="PF13487">
    <property type="entry name" value="HD_5"/>
    <property type="match status" value="1"/>
</dbReference>
<evidence type="ECO:0000259" key="1">
    <source>
        <dbReference type="PROSITE" id="PS51832"/>
    </source>
</evidence>
<protein>
    <submittedName>
        <fullName evidence="2">HD domain-containing protein</fullName>
    </submittedName>
</protein>
<evidence type="ECO:0000313" key="2">
    <source>
        <dbReference type="EMBL" id="SDH74335.1"/>
    </source>
</evidence>
<dbReference type="Proteomes" id="UP000198607">
    <property type="component" value="Unassembled WGS sequence"/>
</dbReference>
<gene>
    <name evidence="2" type="ORF">SAMN05660652_02217</name>
</gene>
<sequence>MSFLTTVSRLLGADRPEKLRHQENLLMTLLVMAWMVEARDPYTGGHLWRVSQFSRLLAQELSLPDADVARISVGGFLHDLGKVSVPDHILGKKDRLTEEEYEVIKTHPEVGWRMLAGHPLAALAEAAVRAHHETPDGRGYPRGLVGKDVPLDARIVGICDAFDAMTSTRPYRRGMPTEKALTIIEENLDRQFDATFGTRFISLGRSGQLDHIVGHSDEGIPLHDCVMCGPTLVLRRNHQPGDKIYCPACTGEYSVQRENGSLVTAPTGGKGTPKDLEPEADIELIGCVVRASAKALLAY</sequence>
<organism evidence="2 3">
    <name type="scientific">Propionivibrio dicarboxylicus</name>
    <dbReference type="NCBI Taxonomy" id="83767"/>
    <lineage>
        <taxon>Bacteria</taxon>
        <taxon>Pseudomonadati</taxon>
        <taxon>Pseudomonadota</taxon>
        <taxon>Betaproteobacteria</taxon>
        <taxon>Rhodocyclales</taxon>
        <taxon>Rhodocyclaceae</taxon>
        <taxon>Propionivibrio</taxon>
    </lineage>
</organism>
<proteinExistence type="predicted"/>
<dbReference type="EMBL" id="FNCY01000008">
    <property type="protein sequence ID" value="SDH74335.1"/>
    <property type="molecule type" value="Genomic_DNA"/>
</dbReference>
<dbReference type="InterPro" id="IPR037522">
    <property type="entry name" value="HD_GYP_dom"/>
</dbReference>
<dbReference type="AlphaFoldDB" id="A0A1G8EWW1"/>
<dbReference type="InterPro" id="IPR003607">
    <property type="entry name" value="HD/PDEase_dom"/>
</dbReference>
<dbReference type="Gene3D" id="1.10.3210.10">
    <property type="entry name" value="Hypothetical protein af1432"/>
    <property type="match status" value="1"/>
</dbReference>
<dbReference type="PROSITE" id="PS51832">
    <property type="entry name" value="HD_GYP"/>
    <property type="match status" value="1"/>
</dbReference>
<dbReference type="GO" id="GO:0008081">
    <property type="term" value="F:phosphoric diester hydrolase activity"/>
    <property type="evidence" value="ECO:0007669"/>
    <property type="project" value="UniProtKB-ARBA"/>
</dbReference>
<dbReference type="PANTHER" id="PTHR45228">
    <property type="entry name" value="CYCLIC DI-GMP PHOSPHODIESTERASE TM_0186-RELATED"/>
    <property type="match status" value="1"/>
</dbReference>